<organism evidence="6 7">
    <name type="scientific">Candidatus Schmidhempelia bombi str. Bimp</name>
    <dbReference type="NCBI Taxonomy" id="1387197"/>
    <lineage>
        <taxon>Bacteria</taxon>
        <taxon>Pseudomonadati</taxon>
        <taxon>Pseudomonadota</taxon>
        <taxon>Gammaproteobacteria</taxon>
        <taxon>Orbales</taxon>
        <taxon>Orbaceae</taxon>
        <taxon>Candidatus Schmidhempelia</taxon>
    </lineage>
</organism>
<name>A0AB94IE83_9GAMM</name>
<dbReference type="AlphaFoldDB" id="A0AB94IE83"/>
<gene>
    <name evidence="6" type="ORF">O970_02135</name>
</gene>
<keyword evidence="7" id="KW-1185">Reference proteome</keyword>
<keyword evidence="2 5" id="KW-0812">Transmembrane</keyword>
<evidence type="ECO:0000256" key="2">
    <source>
        <dbReference type="ARBA" id="ARBA00022692"/>
    </source>
</evidence>
<accession>A0AB94IE83</accession>
<dbReference type="InterPro" id="IPR020910">
    <property type="entry name" value="UPF0370"/>
</dbReference>
<evidence type="ECO:0000256" key="4">
    <source>
        <dbReference type="ARBA" id="ARBA00023136"/>
    </source>
</evidence>
<proteinExistence type="predicted"/>
<keyword evidence="4 5" id="KW-0472">Membrane</keyword>
<dbReference type="Pfam" id="PF13980">
    <property type="entry name" value="UPF0370"/>
    <property type="match status" value="1"/>
</dbReference>
<evidence type="ECO:0000313" key="7">
    <source>
        <dbReference type="Proteomes" id="UP000506160"/>
    </source>
</evidence>
<evidence type="ECO:0000256" key="1">
    <source>
        <dbReference type="ARBA" id="ARBA00022475"/>
    </source>
</evidence>
<evidence type="ECO:0000256" key="3">
    <source>
        <dbReference type="ARBA" id="ARBA00022989"/>
    </source>
</evidence>
<keyword evidence="1" id="KW-1003">Cell membrane</keyword>
<evidence type="ECO:0000256" key="5">
    <source>
        <dbReference type="SAM" id="Phobius"/>
    </source>
</evidence>
<sequence length="52" mass="6396">MEWLKDYWWLILLFLLGVFLNVIRDLNNISYKHYLDKKKGPQQDKADKKQDN</sequence>
<comment type="caution">
    <text evidence="6">The sequence shown here is derived from an EMBL/GenBank/DDBJ whole genome shotgun (WGS) entry which is preliminary data.</text>
</comment>
<feature type="transmembrane region" description="Helical" evidence="5">
    <location>
        <begin position="6"/>
        <end position="23"/>
    </location>
</feature>
<evidence type="ECO:0000313" key="6">
    <source>
        <dbReference type="EMBL" id="TEA27775.1"/>
    </source>
</evidence>
<protein>
    <submittedName>
        <fullName evidence="6">YpfN family protein</fullName>
    </submittedName>
</protein>
<dbReference type="RefSeq" id="WP_081685236.1">
    <property type="nucleotide sequence ID" value="NZ_AWGA01000019.1"/>
</dbReference>
<reference evidence="6 7" key="1">
    <citation type="journal article" date="2014" name="Appl. Environ. Microbiol.">
        <title>Genomic features of a bumble bee symbiont reflect its host environment.</title>
        <authorList>
            <person name="Martinson V.G."/>
            <person name="Magoc T."/>
            <person name="Koch H."/>
            <person name="Salzberg S.L."/>
            <person name="Moran N.A."/>
        </authorList>
    </citation>
    <scope>NUCLEOTIDE SEQUENCE [LARGE SCALE GENOMIC DNA]</scope>
    <source>
        <strain evidence="6 7">Bimp</strain>
    </source>
</reference>
<dbReference type="Proteomes" id="UP000506160">
    <property type="component" value="Unassembled WGS sequence"/>
</dbReference>
<dbReference type="EMBL" id="AWGA01000019">
    <property type="protein sequence ID" value="TEA27775.1"/>
    <property type="molecule type" value="Genomic_DNA"/>
</dbReference>
<keyword evidence="3 5" id="KW-1133">Transmembrane helix</keyword>